<evidence type="ECO:0000313" key="1">
    <source>
        <dbReference type="EMBL" id="AZS27201.1"/>
    </source>
</evidence>
<reference evidence="1 2" key="1">
    <citation type="submission" date="2018-12" db="EMBL/GenBank/DDBJ databases">
        <title>Characterization and Draft Genome of Vibrio anguillarum J360 Marine Pathogen Isolated from an Outbreak in Lumpfish (Cyclopterus lumpus).</title>
        <authorList>
            <person name="Vasquez J.I."/>
            <person name="Cao T."/>
            <person name="Chakraborty S."/>
            <person name="Gnanagobal H."/>
            <person name="Wescot J."/>
            <person name="Boyce D."/>
            <person name="Santander J."/>
        </authorList>
    </citation>
    <scope>NUCLEOTIDE SEQUENCE [LARGE SCALE GENOMIC DNA]</scope>
    <source>
        <strain evidence="1 2">J360</strain>
    </source>
</reference>
<dbReference type="AlphaFoldDB" id="A0A1Q1KRY9"/>
<gene>
    <name evidence="1" type="ORF">DYL72_20180</name>
</gene>
<proteinExistence type="predicted"/>
<name>A0A1Q1KRY9_VIBAN</name>
<sequence length="99" mass="11024">MSISGVHSGYQLINQSNKMAEDAARELNMEKDISPVDKADKALAFNKVEFDKVVAKAEEKPEEIDSLLKLNQATQYSRIGTNIIQRDQDMLGSILDIQA</sequence>
<accession>A0A1Q1KRY9</accession>
<evidence type="ECO:0000313" key="2">
    <source>
        <dbReference type="Proteomes" id="UP000256923"/>
    </source>
</evidence>
<dbReference type="RefSeq" id="WP_017047233.1">
    <property type="nucleotide sequence ID" value="NZ_AJYT02000245.1"/>
</dbReference>
<protein>
    <submittedName>
        <fullName evidence="1">Uncharacterized protein</fullName>
    </submittedName>
</protein>
<organism evidence="1 2">
    <name type="scientific">Vibrio anguillarum</name>
    <name type="common">Listonella anguillarum</name>
    <dbReference type="NCBI Taxonomy" id="55601"/>
    <lineage>
        <taxon>Bacteria</taxon>
        <taxon>Pseudomonadati</taxon>
        <taxon>Pseudomonadota</taxon>
        <taxon>Gammaproteobacteria</taxon>
        <taxon>Vibrionales</taxon>
        <taxon>Vibrionaceae</taxon>
        <taxon>Vibrio</taxon>
    </lineage>
</organism>
<dbReference type="Proteomes" id="UP000256923">
    <property type="component" value="Chromosome 2"/>
</dbReference>
<dbReference type="EMBL" id="CP034673">
    <property type="protein sequence ID" value="AZS27201.1"/>
    <property type="molecule type" value="Genomic_DNA"/>
</dbReference>